<evidence type="ECO:0000313" key="2">
    <source>
        <dbReference type="EMBL" id="ERM95481.1"/>
    </source>
</evidence>
<dbReference type="HOGENOM" id="CLU_1940934_0_0_1"/>
<evidence type="ECO:0000313" key="3">
    <source>
        <dbReference type="Proteomes" id="UP000017836"/>
    </source>
</evidence>
<evidence type="ECO:0000256" key="1">
    <source>
        <dbReference type="SAM" id="Coils"/>
    </source>
</evidence>
<proteinExistence type="predicted"/>
<organism evidence="2 3">
    <name type="scientific">Amborella trichopoda</name>
    <dbReference type="NCBI Taxonomy" id="13333"/>
    <lineage>
        <taxon>Eukaryota</taxon>
        <taxon>Viridiplantae</taxon>
        <taxon>Streptophyta</taxon>
        <taxon>Embryophyta</taxon>
        <taxon>Tracheophyta</taxon>
        <taxon>Spermatophyta</taxon>
        <taxon>Magnoliopsida</taxon>
        <taxon>Amborellales</taxon>
        <taxon>Amborellaceae</taxon>
        <taxon>Amborella</taxon>
    </lineage>
</organism>
<keyword evidence="3" id="KW-1185">Reference proteome</keyword>
<feature type="coiled-coil region" evidence="1">
    <location>
        <begin position="92"/>
        <end position="126"/>
    </location>
</feature>
<sequence>MHAPEATQEEAGTLRARPFSLSAAQSLDSPAPEGPLGSNPLGLHTVSKAMTPLAFRDLVLDVPPLDVIGFYVAPQPSSGSKAFIRAWLVLERDSLSEEVASLSGELEIVKAEMEELQAQVASLSSHRDST</sequence>
<reference evidence="3" key="1">
    <citation type="journal article" date="2013" name="Science">
        <title>The Amborella genome and the evolution of flowering plants.</title>
        <authorList>
            <consortium name="Amborella Genome Project"/>
        </authorList>
    </citation>
    <scope>NUCLEOTIDE SEQUENCE [LARGE SCALE GENOMIC DNA]</scope>
</reference>
<dbReference type="Proteomes" id="UP000017836">
    <property type="component" value="Unassembled WGS sequence"/>
</dbReference>
<protein>
    <submittedName>
        <fullName evidence="2">Uncharacterized protein</fullName>
    </submittedName>
</protein>
<name>W1NJ32_AMBTC</name>
<accession>W1NJ32</accession>
<dbReference type="EMBL" id="KI397486">
    <property type="protein sequence ID" value="ERM95481.1"/>
    <property type="molecule type" value="Genomic_DNA"/>
</dbReference>
<gene>
    <name evidence="2" type="ORF">AMTR_s00008p00266600</name>
</gene>
<keyword evidence="1" id="KW-0175">Coiled coil</keyword>
<dbReference type="AlphaFoldDB" id="W1NJ32"/>
<dbReference type="Gramene" id="ERM95481">
    <property type="protein sequence ID" value="ERM95481"/>
    <property type="gene ID" value="AMTR_s00008p00266600"/>
</dbReference>